<feature type="compositionally biased region" description="Low complexity" evidence="1">
    <location>
        <begin position="52"/>
        <end position="63"/>
    </location>
</feature>
<name>A0A9D3XUR5_9SAUR</name>
<organism evidence="2 3">
    <name type="scientific">Mauremys mutica</name>
    <name type="common">yellowpond turtle</name>
    <dbReference type="NCBI Taxonomy" id="74926"/>
    <lineage>
        <taxon>Eukaryota</taxon>
        <taxon>Metazoa</taxon>
        <taxon>Chordata</taxon>
        <taxon>Craniata</taxon>
        <taxon>Vertebrata</taxon>
        <taxon>Euteleostomi</taxon>
        <taxon>Archelosauria</taxon>
        <taxon>Testudinata</taxon>
        <taxon>Testudines</taxon>
        <taxon>Cryptodira</taxon>
        <taxon>Durocryptodira</taxon>
        <taxon>Testudinoidea</taxon>
        <taxon>Geoemydidae</taxon>
        <taxon>Geoemydinae</taxon>
        <taxon>Mauremys</taxon>
    </lineage>
</organism>
<keyword evidence="3" id="KW-1185">Reference proteome</keyword>
<evidence type="ECO:0000256" key="1">
    <source>
        <dbReference type="SAM" id="MobiDB-lite"/>
    </source>
</evidence>
<dbReference type="AlphaFoldDB" id="A0A9D3XUR5"/>
<gene>
    <name evidence="2" type="ORF">KIL84_018620</name>
</gene>
<dbReference type="Proteomes" id="UP000827986">
    <property type="component" value="Unassembled WGS sequence"/>
</dbReference>
<feature type="compositionally biased region" description="Polar residues" evidence="1">
    <location>
        <begin position="40"/>
        <end position="51"/>
    </location>
</feature>
<evidence type="ECO:0000313" key="3">
    <source>
        <dbReference type="Proteomes" id="UP000827986"/>
    </source>
</evidence>
<reference evidence="2" key="1">
    <citation type="submission" date="2021-09" db="EMBL/GenBank/DDBJ databases">
        <title>The genome of Mauremys mutica provides insights into the evolution of semi-aquatic lifestyle.</title>
        <authorList>
            <person name="Gong S."/>
            <person name="Gao Y."/>
        </authorList>
    </citation>
    <scope>NUCLEOTIDE SEQUENCE</scope>
    <source>
        <strain evidence="2">MM-2020</strain>
        <tissue evidence="2">Muscle</tissue>
    </source>
</reference>
<feature type="region of interest" description="Disordered" evidence="1">
    <location>
        <begin position="13"/>
        <end position="69"/>
    </location>
</feature>
<evidence type="ECO:0000313" key="2">
    <source>
        <dbReference type="EMBL" id="KAH1185871.1"/>
    </source>
</evidence>
<dbReference type="EMBL" id="JAHDVG010000463">
    <property type="protein sequence ID" value="KAH1185871.1"/>
    <property type="molecule type" value="Genomic_DNA"/>
</dbReference>
<comment type="caution">
    <text evidence="2">The sequence shown here is derived from an EMBL/GenBank/DDBJ whole genome shotgun (WGS) entry which is preliminary data.</text>
</comment>
<feature type="compositionally biased region" description="Acidic residues" evidence="1">
    <location>
        <begin position="16"/>
        <end position="31"/>
    </location>
</feature>
<proteinExistence type="predicted"/>
<accession>A0A9D3XUR5</accession>
<sequence>MDILVGLEVVDNGPNCEDEVVDEDVDLEDNVEPTAGSSGGAASQELSTPELSSQFQQSVSSEQDAGEETPALRVPLSQVTAAPLPAATSSLPTTASTTIYSGQGPFLTLTRKHGVHCLLVPASPHVETYVRALVRVVGPTAIVTASKMYGKVIFFLALEATAQEAVEKGLAVGGVFVPL</sequence>
<protein>
    <submittedName>
        <fullName evidence="2">Uncharacterized protein</fullName>
    </submittedName>
</protein>